<dbReference type="Pfam" id="PF13193">
    <property type="entry name" value="AMP-binding_C"/>
    <property type="match status" value="1"/>
</dbReference>
<dbReference type="SUPFAM" id="SSF56801">
    <property type="entry name" value="Acetyl-CoA synthetase-like"/>
    <property type="match status" value="1"/>
</dbReference>
<dbReference type="InterPro" id="IPR045851">
    <property type="entry name" value="AMP-bd_C_sf"/>
</dbReference>
<comment type="similarity">
    <text evidence="2">Belongs to the ATP-dependent AMP-binding enzyme family.</text>
</comment>
<dbReference type="STRING" id="6689.A0A3R7MEQ1"/>
<accession>A0A3R7MEQ1</accession>
<dbReference type="GO" id="GO:0016405">
    <property type="term" value="F:CoA-ligase activity"/>
    <property type="evidence" value="ECO:0007669"/>
    <property type="project" value="TreeGrafter"/>
</dbReference>
<feature type="domain" description="AMP-binding enzyme C-terminal" evidence="5">
    <location>
        <begin position="374"/>
        <end position="450"/>
    </location>
</feature>
<proteinExistence type="inferred from homology"/>
<dbReference type="Gene3D" id="3.30.300.30">
    <property type="match status" value="1"/>
</dbReference>
<feature type="domain" description="AMP-dependent synthetase/ligase" evidence="4">
    <location>
        <begin position="19"/>
        <end position="101"/>
    </location>
</feature>
<evidence type="ECO:0000256" key="3">
    <source>
        <dbReference type="ARBA" id="ARBA00023140"/>
    </source>
</evidence>
<dbReference type="EMBL" id="QCYY01001113">
    <property type="protein sequence ID" value="ROT80532.1"/>
    <property type="molecule type" value="Genomic_DNA"/>
</dbReference>
<dbReference type="Pfam" id="PF00501">
    <property type="entry name" value="AMP-binding"/>
    <property type="match status" value="2"/>
</dbReference>
<dbReference type="PANTHER" id="PTHR24096:SF422">
    <property type="entry name" value="BCDNA.GH02901"/>
    <property type="match status" value="1"/>
</dbReference>
<dbReference type="Gene3D" id="2.30.38.10">
    <property type="entry name" value="Luciferase, Domain 3"/>
    <property type="match status" value="1"/>
</dbReference>
<dbReference type="PANTHER" id="PTHR24096">
    <property type="entry name" value="LONG-CHAIN-FATTY-ACID--COA LIGASE"/>
    <property type="match status" value="1"/>
</dbReference>
<evidence type="ECO:0000313" key="7">
    <source>
        <dbReference type="Proteomes" id="UP000283509"/>
    </source>
</evidence>
<dbReference type="InterPro" id="IPR000873">
    <property type="entry name" value="AMP-dep_synth/lig_dom"/>
</dbReference>
<sequence length="468" mass="51217">MSLLSSESWAMRGKVNGLTGQSITHGEFQTLSKRLGSALTRLGMKQGDVLGIVSPNCPEFALTFFGVASIGGINTTVNCTYTAVEIAKQLENSGASIVMTHPLLLTNIQEACNIYKGTTGVPKGVMLTHYNLVANLQQITHPSLMSVRGAVQDIFLGVLPFFHIYGMVPCMGLSLMTGSLTVTLPMFDPKLYVEAIQKYKVTYLHTVPPLVSFLTQSPMVKPELLDNVHTMICGAAPVGPVLINEFRKKFTDRIQFQEGYGLTEASPVTHLTPINKYLPGSTGPSIPNTYAKIVDLETGKTIGPDEGTGELCIKGPQIMKGYYRNEKATKETIDEEGWLHTGDIAKMDHDENVYIVDRLKELIKVKGLQVAPAELEDLLREHPDINDVAVIGIPDERAGEVPRAYVVLSPNSPKTEEEIAKYVEENVAPHKRLAGGVVFINEIPKLATGKILRRKLKETALEEMKMAS</sequence>
<feature type="domain" description="AMP-dependent synthetase/ligase" evidence="4">
    <location>
        <begin position="117"/>
        <end position="323"/>
    </location>
</feature>
<dbReference type="OrthoDB" id="10253869at2759"/>
<dbReference type="Proteomes" id="UP000283509">
    <property type="component" value="Unassembled WGS sequence"/>
</dbReference>
<evidence type="ECO:0000256" key="2">
    <source>
        <dbReference type="ARBA" id="ARBA00006432"/>
    </source>
</evidence>
<protein>
    <submittedName>
        <fullName evidence="6">Uncharacterized protein</fullName>
    </submittedName>
</protein>
<name>A0A3R7MEQ1_PENVA</name>
<dbReference type="GO" id="GO:0005777">
    <property type="term" value="C:peroxisome"/>
    <property type="evidence" value="ECO:0007669"/>
    <property type="project" value="UniProtKB-SubCell"/>
</dbReference>
<dbReference type="Gene3D" id="3.40.50.980">
    <property type="match status" value="3"/>
</dbReference>
<reference evidence="6 7" key="2">
    <citation type="submission" date="2019-01" db="EMBL/GenBank/DDBJ databases">
        <title>The decoding of complex shrimp genome reveals the adaptation for benthos swimmer, frequently molting mechanism and breeding impact on genome.</title>
        <authorList>
            <person name="Sun Y."/>
            <person name="Gao Y."/>
            <person name="Yu Y."/>
        </authorList>
    </citation>
    <scope>NUCLEOTIDE SEQUENCE [LARGE SCALE GENOMIC DNA]</scope>
    <source>
        <tissue evidence="6">Muscle</tissue>
    </source>
</reference>
<reference evidence="6 7" key="1">
    <citation type="submission" date="2018-04" db="EMBL/GenBank/DDBJ databases">
        <authorList>
            <person name="Zhang X."/>
            <person name="Yuan J."/>
            <person name="Li F."/>
            <person name="Xiang J."/>
        </authorList>
    </citation>
    <scope>NUCLEOTIDE SEQUENCE [LARGE SCALE GENOMIC DNA]</scope>
    <source>
        <tissue evidence="6">Muscle</tissue>
    </source>
</reference>
<evidence type="ECO:0000259" key="5">
    <source>
        <dbReference type="Pfam" id="PF13193"/>
    </source>
</evidence>
<evidence type="ECO:0000313" key="6">
    <source>
        <dbReference type="EMBL" id="ROT80532.1"/>
    </source>
</evidence>
<dbReference type="InterPro" id="IPR025110">
    <property type="entry name" value="AMP-bd_C"/>
</dbReference>
<dbReference type="FunFam" id="3.30.300.30:FF:000007">
    <property type="entry name" value="4-coumarate--CoA ligase 2"/>
    <property type="match status" value="1"/>
</dbReference>
<evidence type="ECO:0000256" key="1">
    <source>
        <dbReference type="ARBA" id="ARBA00004275"/>
    </source>
</evidence>
<keyword evidence="3" id="KW-0576">Peroxisome</keyword>
<comment type="subcellular location">
    <subcellularLocation>
        <location evidence="1">Peroxisome</location>
    </subcellularLocation>
</comment>
<comment type="caution">
    <text evidence="6">The sequence shown here is derived from an EMBL/GenBank/DDBJ whole genome shotgun (WGS) entry which is preliminary data.</text>
</comment>
<organism evidence="6 7">
    <name type="scientific">Penaeus vannamei</name>
    <name type="common">Whiteleg shrimp</name>
    <name type="synonym">Litopenaeus vannamei</name>
    <dbReference type="NCBI Taxonomy" id="6689"/>
    <lineage>
        <taxon>Eukaryota</taxon>
        <taxon>Metazoa</taxon>
        <taxon>Ecdysozoa</taxon>
        <taxon>Arthropoda</taxon>
        <taxon>Crustacea</taxon>
        <taxon>Multicrustacea</taxon>
        <taxon>Malacostraca</taxon>
        <taxon>Eumalacostraca</taxon>
        <taxon>Eucarida</taxon>
        <taxon>Decapoda</taxon>
        <taxon>Dendrobranchiata</taxon>
        <taxon>Penaeoidea</taxon>
        <taxon>Penaeidae</taxon>
        <taxon>Penaeus</taxon>
    </lineage>
</organism>
<dbReference type="AlphaFoldDB" id="A0A3R7MEQ1"/>
<evidence type="ECO:0000259" key="4">
    <source>
        <dbReference type="Pfam" id="PF00501"/>
    </source>
</evidence>
<keyword evidence="7" id="KW-1185">Reference proteome</keyword>
<gene>
    <name evidence="6" type="ORF">C7M84_000768</name>
</gene>